<dbReference type="NCBIfam" id="TIGR01733">
    <property type="entry name" value="AA-adenyl-dom"/>
    <property type="match status" value="2"/>
</dbReference>
<comment type="caution">
    <text evidence="6">The sequence shown here is derived from an EMBL/GenBank/DDBJ whole genome shotgun (WGS) entry which is preliminary data.</text>
</comment>
<dbReference type="InterPro" id="IPR036736">
    <property type="entry name" value="ACP-like_sf"/>
</dbReference>
<dbReference type="InterPro" id="IPR020845">
    <property type="entry name" value="AMP-binding_CS"/>
</dbReference>
<dbReference type="InterPro" id="IPR042099">
    <property type="entry name" value="ANL_N_sf"/>
</dbReference>
<name>A0ABP4MQ31_9ACTN</name>
<proteinExistence type="predicted"/>
<feature type="region of interest" description="Disordered" evidence="4">
    <location>
        <begin position="1909"/>
        <end position="1937"/>
    </location>
</feature>
<dbReference type="PROSITE" id="PS50075">
    <property type="entry name" value="CARRIER"/>
    <property type="match status" value="1"/>
</dbReference>
<dbReference type="Gene3D" id="3.40.50.980">
    <property type="match status" value="2"/>
</dbReference>
<dbReference type="Gene3D" id="1.10.1200.10">
    <property type="entry name" value="ACP-like"/>
    <property type="match status" value="2"/>
</dbReference>
<dbReference type="PROSITE" id="PS00455">
    <property type="entry name" value="AMP_BINDING"/>
    <property type="match status" value="2"/>
</dbReference>
<dbReference type="InterPro" id="IPR023213">
    <property type="entry name" value="CAT-like_dom_sf"/>
</dbReference>
<gene>
    <name evidence="6" type="ORF">GCM10009827_080830</name>
</gene>
<dbReference type="InterPro" id="IPR001242">
    <property type="entry name" value="Condensation_dom"/>
</dbReference>
<dbReference type="RefSeq" id="WP_344508748.1">
    <property type="nucleotide sequence ID" value="NZ_BAAAQD010000020.1"/>
</dbReference>
<keyword evidence="3" id="KW-0597">Phosphoprotein</keyword>
<keyword evidence="2" id="KW-0596">Phosphopantetheine</keyword>
<dbReference type="SUPFAM" id="SSF52777">
    <property type="entry name" value="CoA-dependent acyltransferases"/>
    <property type="match status" value="4"/>
</dbReference>
<evidence type="ECO:0000256" key="1">
    <source>
        <dbReference type="ARBA" id="ARBA00001957"/>
    </source>
</evidence>
<accession>A0ABP4MQ31</accession>
<organism evidence="6 7">
    <name type="scientific">Dactylosporangium maewongense</name>
    <dbReference type="NCBI Taxonomy" id="634393"/>
    <lineage>
        <taxon>Bacteria</taxon>
        <taxon>Bacillati</taxon>
        <taxon>Actinomycetota</taxon>
        <taxon>Actinomycetes</taxon>
        <taxon>Micromonosporales</taxon>
        <taxon>Micromonosporaceae</taxon>
        <taxon>Dactylosporangium</taxon>
    </lineage>
</organism>
<dbReference type="Pfam" id="PF13193">
    <property type="entry name" value="AMP-binding_C"/>
    <property type="match status" value="2"/>
</dbReference>
<dbReference type="CDD" id="cd19531">
    <property type="entry name" value="LCL_NRPS-like"/>
    <property type="match status" value="2"/>
</dbReference>
<dbReference type="SUPFAM" id="SSF47336">
    <property type="entry name" value="ACP-like"/>
    <property type="match status" value="2"/>
</dbReference>
<dbReference type="PROSITE" id="PS00012">
    <property type="entry name" value="PHOSPHOPANTETHEINE"/>
    <property type="match status" value="2"/>
</dbReference>
<dbReference type="InterPro" id="IPR006162">
    <property type="entry name" value="Ppantetheine_attach_site"/>
</dbReference>
<dbReference type="InterPro" id="IPR045851">
    <property type="entry name" value="AMP-bd_C_sf"/>
</dbReference>
<dbReference type="Gene3D" id="2.30.38.10">
    <property type="entry name" value="Luciferase, Domain 3"/>
    <property type="match status" value="1"/>
</dbReference>
<keyword evidence="7" id="KW-1185">Reference proteome</keyword>
<dbReference type="InterPro" id="IPR025110">
    <property type="entry name" value="AMP-bd_C"/>
</dbReference>
<dbReference type="InterPro" id="IPR010071">
    <property type="entry name" value="AA_adenyl_dom"/>
</dbReference>
<evidence type="ECO:0000256" key="4">
    <source>
        <dbReference type="SAM" id="MobiDB-lite"/>
    </source>
</evidence>
<evidence type="ECO:0000256" key="2">
    <source>
        <dbReference type="ARBA" id="ARBA00022450"/>
    </source>
</evidence>
<comment type="cofactor">
    <cofactor evidence="1">
        <name>pantetheine 4'-phosphate</name>
        <dbReference type="ChEBI" id="CHEBI:47942"/>
    </cofactor>
</comment>
<dbReference type="PANTHER" id="PTHR45527">
    <property type="entry name" value="NONRIBOSOMAL PEPTIDE SYNTHETASE"/>
    <property type="match status" value="1"/>
</dbReference>
<sequence>MRPLLPGQERLWFLHQLDPADASYHLPLVLHVRGRLDRAALERALDAVTDRHDTLRSRVAQLDGAPVLVPAAGGVPLETAAATGLDEARDLVAAFVTRPFDLAAGPMARCLLIGVGPDEHVLALAAHHVAADGWSLQVLRRDLDALYQAYATGATSAPVALPDLPELPLVPDDAAPGAATDLGYWTGRLAGAPVLDLATDRPRPPVRRGRGSSVVFDIPVDLLRRLESVARSERTTVFTALVAAFSLLLGRMSGQDDVCLGTPVLGRDDPDLDDRVGCYSETLVLRTDLSGDPTFRALLRTARRTVLGALSHAAPFERVVSAVGAPRDRSRTPLFQAMLMYLRQEQDRPRLGGLDVELLDHPFDVARTDVSLDVIQGPEAAVGVLTVDRDLFDPGTAQRWIRRLLVLLDDAARRPDVPAGDLRLLDDDERREALTRWNGTGPGEATPLVAELFRERARATPDAVAVTGDGGDLTYRELDAEVDRLAARLRGRGPLIGVGLSRRPAMVVALLAVWRAGAAYLPLDPAYPADRLAFVIADAGVGTVLTEPAFADRFGAAALLIDAADDEPRDEPAAVTAVAAIGPDDPAYVLYTSGSTGRPKGVVVPHGALAAFVAAMAAVTGPQADRTWLALTSLSFDISGLELFLPLSRGGRVVVAGDAQTGDGAALRALIAATGVTDVQATPSGWRMLLAAGFDHDVPAALVGGEALPVPLAAELRGKVGRLTNVYGPTETTIWSTYWPVPGDPAAVTIGGPIPGTRVYVVDDRMRPVPAGVPGELVIAGAGVALGYLRRPRLTADRFVPDPWGPAGARIYRTGDRARRLVDGTLEFLGRLDTQVKVRGHRVELGEVETVLAGCPGVAAAVAAVRDDALAAYVTARPGAGVDPDAIRDAARATLPAYAVPATVTVLDALPLTPNGKVDRAALPDPRPSAAAAYVPPRTAAETRVAAVFAEVFGVAVGAHDDFFALGGHSLLAVKVAARLPGLTVRDLFDHPAVEALARRIPAAAGDAGAGATDRPPALSDAQRRLWFLQRLDPRDASYNMFLVLRLRGRLDRHALRRALDALAARHVALRCAYPEVGGEPAVEVGPATVPFEELPLESAADPEAAARAAVADRTNAPFDLRDGAPVRAALLRLAPDDHVLCLVVHHIAGDGWSLNVLREDLAALYAGQPLAPLPPVPANDGDQEADLAYWRDRLAEPTALDLPTDRPRPAEPTHRGAFLGAHLPGGVTARLEGLAGQSRTSLFAVLLAAYQALLARHTGQSDVLVGSTLAARDRVETERAVGYFARTVVLRNQVDPAEPFTGLLGRARECVLDALTHAEAPFEHLAAGAAPLFQTMCILHTQDEGTPVDRFADLHASFFDSGYRQAKFDLMLEAWRAADGLTLVFGYDTDLLDAATVERWARRFEVLCAGIAADPGAAVGALPLLTAADEALVGSLAAPPPSPPQPLAPGLPRLAAPDTVAIRCGAESLTYAELNRRAAALALALRASVVAGPPVVAVAAHRDIGTIVALLAVWRAGGAYLPIDPEQPAGRIAELVAGSGAGLAVGDAPWPDGLRVVAPPAGTVPAVDHAAPDGAAYVLYTSGSTGTPKAVVVDHEALAARVGWMRRDYRLGPGDTVVQFAPLAFDAHAEELWPALGAGATVRLLPDGPLSLPDVLAGPDGAGVTVLDLPTAYWHDLVAQIDAIAWPPRLRLVILGGEAVHAAAVARWRARFGDTVRLVNTYGPTEATIIATSTDLGPDDTTGPPPIGVPLPGVRVAVVDAGLRPVPPGAYGELLLGGAGLARGYLGRDDLTRDRFVTWPPSGLGARCYRTGDRVRLRADGRLDFAGRLDDQLKVRGFRIEPAEVEHHLLECPGVTGAVVVAHGGALVAYVAGTAPTGALRARLAARLPGHLVPDRWVAVDALPRTPTGKVDRRALPPPLEGAESADGSDGPFTPPRTDAEHLIADVWTEVLGLDRVGVDDDFFTLGGHSLLAVRVAARLRAMTDLDLPIRLLFTHRRLADLATAVEQRLLDDLAELSDDEVAGLLEAETR</sequence>
<dbReference type="InterPro" id="IPR009081">
    <property type="entry name" value="PP-bd_ACP"/>
</dbReference>
<evidence type="ECO:0000313" key="6">
    <source>
        <dbReference type="EMBL" id="GAA1548379.1"/>
    </source>
</evidence>
<protein>
    <recommendedName>
        <fullName evidence="5">Carrier domain-containing protein</fullName>
    </recommendedName>
</protein>
<dbReference type="CDD" id="cd05930">
    <property type="entry name" value="A_NRPS"/>
    <property type="match status" value="1"/>
</dbReference>
<evidence type="ECO:0000259" key="5">
    <source>
        <dbReference type="PROSITE" id="PS50075"/>
    </source>
</evidence>
<dbReference type="Pfam" id="PF00668">
    <property type="entry name" value="Condensation"/>
    <property type="match status" value="2"/>
</dbReference>
<evidence type="ECO:0000313" key="7">
    <source>
        <dbReference type="Proteomes" id="UP001501470"/>
    </source>
</evidence>
<dbReference type="SMART" id="SM00823">
    <property type="entry name" value="PKS_PP"/>
    <property type="match status" value="2"/>
</dbReference>
<dbReference type="InterPro" id="IPR020806">
    <property type="entry name" value="PKS_PP-bd"/>
</dbReference>
<dbReference type="Proteomes" id="UP001501470">
    <property type="component" value="Unassembled WGS sequence"/>
</dbReference>
<feature type="domain" description="Carrier" evidence="5">
    <location>
        <begin position="1936"/>
        <end position="2011"/>
    </location>
</feature>
<dbReference type="Gene3D" id="3.40.50.12780">
    <property type="entry name" value="N-terminal domain of ligase-like"/>
    <property type="match status" value="1"/>
</dbReference>
<dbReference type="Pfam" id="PF00501">
    <property type="entry name" value="AMP-binding"/>
    <property type="match status" value="2"/>
</dbReference>
<dbReference type="PANTHER" id="PTHR45527:SF1">
    <property type="entry name" value="FATTY ACID SYNTHASE"/>
    <property type="match status" value="1"/>
</dbReference>
<dbReference type="EMBL" id="BAAAQD010000020">
    <property type="protein sequence ID" value="GAA1548379.1"/>
    <property type="molecule type" value="Genomic_DNA"/>
</dbReference>
<dbReference type="InterPro" id="IPR000873">
    <property type="entry name" value="AMP-dep_synth/lig_dom"/>
</dbReference>
<reference evidence="7" key="1">
    <citation type="journal article" date="2019" name="Int. J. Syst. Evol. Microbiol.">
        <title>The Global Catalogue of Microorganisms (GCM) 10K type strain sequencing project: providing services to taxonomists for standard genome sequencing and annotation.</title>
        <authorList>
            <consortium name="The Broad Institute Genomics Platform"/>
            <consortium name="The Broad Institute Genome Sequencing Center for Infectious Disease"/>
            <person name="Wu L."/>
            <person name="Ma J."/>
        </authorList>
    </citation>
    <scope>NUCLEOTIDE SEQUENCE [LARGE SCALE GENOMIC DNA]</scope>
    <source>
        <strain evidence="7">JCM 15933</strain>
    </source>
</reference>
<evidence type="ECO:0000256" key="3">
    <source>
        <dbReference type="ARBA" id="ARBA00022553"/>
    </source>
</evidence>
<dbReference type="Gene3D" id="3.30.300.30">
    <property type="match status" value="2"/>
</dbReference>
<dbReference type="SUPFAM" id="SSF56801">
    <property type="entry name" value="Acetyl-CoA synthetase-like"/>
    <property type="match status" value="2"/>
</dbReference>
<dbReference type="Pfam" id="PF00550">
    <property type="entry name" value="PP-binding"/>
    <property type="match status" value="2"/>
</dbReference>
<dbReference type="Gene3D" id="3.30.559.10">
    <property type="entry name" value="Chloramphenicol acetyltransferase-like domain"/>
    <property type="match status" value="2"/>
</dbReference>
<dbReference type="Gene3D" id="3.30.559.30">
    <property type="entry name" value="Nonribosomal peptide synthetase, condensation domain"/>
    <property type="match status" value="2"/>
</dbReference>